<feature type="domain" description="Fungal-type protein kinase" evidence="1">
    <location>
        <begin position="22"/>
        <end position="123"/>
    </location>
</feature>
<evidence type="ECO:0000313" key="2">
    <source>
        <dbReference type="EMBL" id="GBE86379.1"/>
    </source>
</evidence>
<dbReference type="OrthoDB" id="2802770at2759"/>
<name>A0A401GW38_9APHY</name>
<keyword evidence="3" id="KW-1185">Reference proteome</keyword>
<dbReference type="RefSeq" id="XP_027617292.1">
    <property type="nucleotide sequence ID" value="XM_027761491.1"/>
</dbReference>
<dbReference type="STRING" id="139825.A0A401GW38"/>
<dbReference type="Pfam" id="PF17667">
    <property type="entry name" value="Pkinase_fungal"/>
    <property type="match status" value="1"/>
</dbReference>
<evidence type="ECO:0000259" key="1">
    <source>
        <dbReference type="Pfam" id="PF17667"/>
    </source>
</evidence>
<comment type="caution">
    <text evidence="2">The sequence shown here is derived from an EMBL/GenBank/DDBJ whole genome shotgun (WGS) entry which is preliminary data.</text>
</comment>
<dbReference type="EMBL" id="BFAD01000009">
    <property type="protein sequence ID" value="GBE86379.1"/>
    <property type="molecule type" value="Genomic_DNA"/>
</dbReference>
<dbReference type="AlphaFoldDB" id="A0A401GW38"/>
<dbReference type="InterPro" id="IPR040976">
    <property type="entry name" value="Pkinase_fungal"/>
</dbReference>
<gene>
    <name evidence="2" type="ORF">SCP_0902580</name>
</gene>
<organism evidence="2 3">
    <name type="scientific">Sparassis crispa</name>
    <dbReference type="NCBI Taxonomy" id="139825"/>
    <lineage>
        <taxon>Eukaryota</taxon>
        <taxon>Fungi</taxon>
        <taxon>Dikarya</taxon>
        <taxon>Basidiomycota</taxon>
        <taxon>Agaricomycotina</taxon>
        <taxon>Agaricomycetes</taxon>
        <taxon>Polyporales</taxon>
        <taxon>Sparassidaceae</taxon>
        <taxon>Sparassis</taxon>
    </lineage>
</organism>
<evidence type="ECO:0000313" key="3">
    <source>
        <dbReference type="Proteomes" id="UP000287166"/>
    </source>
</evidence>
<dbReference type="Proteomes" id="UP000287166">
    <property type="component" value="Unassembled WGS sequence"/>
</dbReference>
<dbReference type="GeneID" id="38783296"/>
<reference evidence="2 3" key="1">
    <citation type="journal article" date="2018" name="Sci. Rep.">
        <title>Genome sequence of the cauliflower mushroom Sparassis crispa (Hanabiratake) and its association with beneficial usage.</title>
        <authorList>
            <person name="Kiyama R."/>
            <person name="Furutani Y."/>
            <person name="Kawaguchi K."/>
            <person name="Nakanishi T."/>
        </authorList>
    </citation>
    <scope>NUCLEOTIDE SEQUENCE [LARGE SCALE GENOMIC DNA]</scope>
</reference>
<dbReference type="InParanoid" id="A0A401GW38"/>
<protein>
    <recommendedName>
        <fullName evidence="1">Fungal-type protein kinase domain-containing protein</fullName>
    </recommendedName>
</protein>
<accession>A0A401GW38</accession>
<sequence length="168" mass="20230">MSFEFKANTVRDDPFDDEVRSHEHDTKYGNKCREQLISYAAKMFAHQHRVFWYSVVILQNDARILRWDRSGAVFTEKFSLWANPEILGEFLWRFSHSRPVDQGYDLTATLVPEDSEYYHLMTQVAETKLAAGDYVRQYFRNSLIKEWPWWRLRIDEELAYLEMDMMQV</sequence>
<proteinExistence type="predicted"/>